<evidence type="ECO:0000256" key="1">
    <source>
        <dbReference type="ARBA" id="ARBA00022801"/>
    </source>
</evidence>
<dbReference type="EC" id="3.1.4.58" evidence="2"/>
<evidence type="ECO:0000256" key="2">
    <source>
        <dbReference type="HAMAP-Rule" id="MF_01940"/>
    </source>
</evidence>
<dbReference type="Pfam" id="PF13563">
    <property type="entry name" value="2_5_RNA_ligase2"/>
    <property type="match status" value="1"/>
</dbReference>
<dbReference type="RefSeq" id="WP_369313269.1">
    <property type="nucleotide sequence ID" value="NZ_JBEHZE010000001.1"/>
</dbReference>
<proteinExistence type="inferred from homology"/>
<dbReference type="SUPFAM" id="SSF55144">
    <property type="entry name" value="LigT-like"/>
    <property type="match status" value="1"/>
</dbReference>
<dbReference type="PANTHER" id="PTHR35561">
    <property type="entry name" value="RNA 2',3'-CYCLIC PHOSPHODIESTERASE"/>
    <property type="match status" value="1"/>
</dbReference>
<gene>
    <name evidence="3" type="primary">thpR</name>
    <name evidence="3" type="ORF">ABFZ84_07100</name>
</gene>
<dbReference type="InterPro" id="IPR004175">
    <property type="entry name" value="RNA_CPDase"/>
</dbReference>
<protein>
    <recommendedName>
        <fullName evidence="2">RNA 2',3'-cyclic phosphodiesterase</fullName>
        <shortName evidence="2">RNA 2',3'-CPDase</shortName>
        <ecNumber evidence="2">3.1.4.58</ecNumber>
    </recommendedName>
</protein>
<dbReference type="Proteomes" id="UP001560685">
    <property type="component" value="Unassembled WGS sequence"/>
</dbReference>
<reference evidence="3 4" key="1">
    <citation type="submission" date="2024-05" db="EMBL/GenBank/DDBJ databases">
        <title>Three bacterial strains, DH-69, EH-24, and ECK-19 isolated from coastal sediments.</title>
        <authorList>
            <person name="Ye Y.-Q."/>
            <person name="Du Z.-J."/>
        </authorList>
    </citation>
    <scope>NUCLEOTIDE SEQUENCE [LARGE SCALE GENOMIC DNA]</scope>
    <source>
        <strain evidence="3 4">ECK-19</strain>
    </source>
</reference>
<comment type="function">
    <text evidence="2">Hydrolyzes RNA 2',3'-cyclic phosphodiester to an RNA 2'-phosphomonoester.</text>
</comment>
<dbReference type="EMBL" id="JBEHZE010000001">
    <property type="protein sequence ID" value="MEX6633314.1"/>
    <property type="molecule type" value="Genomic_DNA"/>
</dbReference>
<feature type="short sequence motif" description="HXTX 2" evidence="2">
    <location>
        <begin position="120"/>
        <end position="123"/>
    </location>
</feature>
<dbReference type="PANTHER" id="PTHR35561:SF1">
    <property type="entry name" value="RNA 2',3'-CYCLIC PHOSPHODIESTERASE"/>
    <property type="match status" value="1"/>
</dbReference>
<comment type="similarity">
    <text evidence="2">Belongs to the 2H phosphoesterase superfamily. ThpR family.</text>
</comment>
<dbReference type="InterPro" id="IPR009097">
    <property type="entry name" value="Cyclic_Pdiesterase"/>
</dbReference>
<feature type="active site" description="Proton donor" evidence="2">
    <location>
        <position position="37"/>
    </location>
</feature>
<dbReference type="HAMAP" id="MF_01940">
    <property type="entry name" value="RNA_CPDase"/>
    <property type="match status" value="1"/>
</dbReference>
<dbReference type="NCBIfam" id="TIGR02258">
    <property type="entry name" value="2_5_ligase"/>
    <property type="match status" value="1"/>
</dbReference>
<evidence type="ECO:0000313" key="4">
    <source>
        <dbReference type="Proteomes" id="UP001560685"/>
    </source>
</evidence>
<sequence>MYRLFVGLDLSSAIKSQLENIQSGVEGARWRPIENFHLTLAFLGAADRHQYADAVDALANINALEFDLRLIGTGFFGDRKPKALWAGVEPSRELNLLQAKVETSMRDAGFELERRKFMPHITLAYLKATTREQAMLYCGDHGLFSTERFPVTEFHLFSSQLGKTVSAYTIEASYALSSSK</sequence>
<dbReference type="Gene3D" id="3.90.1140.10">
    <property type="entry name" value="Cyclic phosphodiesterase"/>
    <property type="match status" value="1"/>
</dbReference>
<organism evidence="3 4">
    <name type="scientific">Hyphococcus lacteus</name>
    <dbReference type="NCBI Taxonomy" id="3143536"/>
    <lineage>
        <taxon>Bacteria</taxon>
        <taxon>Pseudomonadati</taxon>
        <taxon>Pseudomonadota</taxon>
        <taxon>Alphaproteobacteria</taxon>
        <taxon>Parvularculales</taxon>
        <taxon>Parvularculaceae</taxon>
        <taxon>Hyphococcus</taxon>
    </lineage>
</organism>
<keyword evidence="4" id="KW-1185">Reference proteome</keyword>
<name>A0ABV3Z5M0_9PROT</name>
<feature type="active site" description="Proton acceptor" evidence="2">
    <location>
        <position position="120"/>
    </location>
</feature>
<feature type="short sequence motif" description="HXTX 1" evidence="2">
    <location>
        <begin position="37"/>
        <end position="40"/>
    </location>
</feature>
<comment type="catalytic activity">
    <reaction evidence="2">
        <text>a 3'-end 2',3'-cyclophospho-ribonucleotide-RNA + H2O = a 3'-end 2'-phospho-ribonucleotide-RNA + H(+)</text>
        <dbReference type="Rhea" id="RHEA:11828"/>
        <dbReference type="Rhea" id="RHEA-COMP:10464"/>
        <dbReference type="Rhea" id="RHEA-COMP:17353"/>
        <dbReference type="ChEBI" id="CHEBI:15377"/>
        <dbReference type="ChEBI" id="CHEBI:15378"/>
        <dbReference type="ChEBI" id="CHEBI:83064"/>
        <dbReference type="ChEBI" id="CHEBI:173113"/>
        <dbReference type="EC" id="3.1.4.58"/>
    </reaction>
</comment>
<accession>A0ABV3Z5M0</accession>
<keyword evidence="1 2" id="KW-0378">Hydrolase</keyword>
<comment type="caution">
    <text evidence="3">The sequence shown here is derived from an EMBL/GenBank/DDBJ whole genome shotgun (WGS) entry which is preliminary data.</text>
</comment>
<evidence type="ECO:0000313" key="3">
    <source>
        <dbReference type="EMBL" id="MEX6633314.1"/>
    </source>
</evidence>